<dbReference type="GO" id="GO:0016192">
    <property type="term" value="P:vesicle-mediated transport"/>
    <property type="evidence" value="ECO:0007669"/>
    <property type="project" value="InterPro"/>
</dbReference>
<keyword evidence="4" id="KW-1185">Reference proteome</keyword>
<dbReference type="GO" id="GO:0005829">
    <property type="term" value="C:cytosol"/>
    <property type="evidence" value="ECO:0007669"/>
    <property type="project" value="TreeGrafter"/>
</dbReference>
<feature type="region of interest" description="Disordered" evidence="1">
    <location>
        <begin position="153"/>
        <end position="193"/>
    </location>
</feature>
<feature type="region of interest" description="Disordered" evidence="1">
    <location>
        <begin position="630"/>
        <end position="668"/>
    </location>
</feature>
<feature type="compositionally biased region" description="Basic and acidic residues" evidence="1">
    <location>
        <begin position="652"/>
        <end position="668"/>
    </location>
</feature>
<feature type="compositionally biased region" description="Polar residues" evidence="1">
    <location>
        <begin position="605"/>
        <end position="617"/>
    </location>
</feature>
<dbReference type="OMA" id="ETAYCLV"/>
<name>A0A0E1RYS3_COCIM</name>
<dbReference type="SUPFAM" id="SSF109993">
    <property type="entry name" value="VPS9 domain"/>
    <property type="match status" value="1"/>
</dbReference>
<dbReference type="GO" id="GO:0005085">
    <property type="term" value="F:guanyl-nucleotide exchange factor activity"/>
    <property type="evidence" value="ECO:0007669"/>
    <property type="project" value="InterPro"/>
</dbReference>
<evidence type="ECO:0000313" key="4">
    <source>
        <dbReference type="Proteomes" id="UP000001261"/>
    </source>
</evidence>
<dbReference type="InterPro" id="IPR003123">
    <property type="entry name" value="VPS9"/>
</dbReference>
<feature type="domain" description="VPS9" evidence="2">
    <location>
        <begin position="245"/>
        <end position="394"/>
    </location>
</feature>
<sequence>MSPARVDAPLSQSNGQSSCTQSMPSMTNPFSRITLPTVDQVVGLESMDPVAAPFNPLPADGEPDVFEKQDSIKSANGNKEQDELLQIQDKSCLERFDDLPIEMISLTDRFVESLSAKVYDTPPSIDKLSSLFQDFYIRASSHVETHISILASRLRRGESPSPSRSQSNSKYSFTSKIASSQKGDRNSSGKIFGEQQMLTATEVTERRRTRKLFQYKRQALEEAIEKRACESVYDKIWRHRSTLDEVRDEKLRSKTAALAVIGFGLKDLGVDIDDKNEETTQSDDWLAAARHSLMQMNDAKFPLGKLQHLTTAHKAIVDSLTRVLPSSSSADEILPTLIFALVTSPPEGMNVISNLLFIQRFRAANRIDGETAYCLTNLEAAISFLENVDLTSTDEIRNGTLVSTTCDLPPETGDLVPLPSTTIGTVPDKERDVSSYLKTDTLSKSQPAVAPHHRLSSIFQPPAKALGAANDIVRNTADLGIKNISNTLDNSFKFLFGRLKEVQVKQGEGTKDVGLVPKTLDDARRLVNNPVGVSVDFPYADGPAKCDNSARESASPRPRLDDRLASLVAGRKPPSDRTVRPIEADSDASNPSSSKPSTPSLASSNAQTSSPAFGSMRSFGNTLNPLNHIPGMIRGLSRSSTESSQVIGVPEESSRSPERQPGFGKEKVSIADVAPPIKRFMELEDAAQLTLGEIPKLLEDYKRLASVFNNFRSD</sequence>
<feature type="compositionally biased region" description="Low complexity" evidence="1">
    <location>
        <begin position="159"/>
        <end position="172"/>
    </location>
</feature>
<dbReference type="AlphaFoldDB" id="A0A0E1RYS3"/>
<dbReference type="PANTHER" id="PTHR23101:SF97">
    <property type="entry name" value="DOMAIN PROTEIN, PUTATIVE (AFU_ORTHOLOGUE AFUA_2G10890)-RELATED"/>
    <property type="match status" value="1"/>
</dbReference>
<dbReference type="PROSITE" id="PS51205">
    <property type="entry name" value="VPS9"/>
    <property type="match status" value="1"/>
</dbReference>
<reference evidence="4" key="1">
    <citation type="journal article" date="2009" name="Genome Res.">
        <title>Comparative genomic analyses of the human fungal pathogens Coccidioides and their relatives.</title>
        <authorList>
            <person name="Sharpton T.J."/>
            <person name="Stajich J.E."/>
            <person name="Rounsley S.D."/>
            <person name="Gardner M.J."/>
            <person name="Wortman J.R."/>
            <person name="Jordar V.S."/>
            <person name="Maiti R."/>
            <person name="Kodira C.D."/>
            <person name="Neafsey D.E."/>
            <person name="Zeng Q."/>
            <person name="Hung C.-Y."/>
            <person name="McMahan C."/>
            <person name="Muszewska A."/>
            <person name="Grynberg M."/>
            <person name="Mandel M.A."/>
            <person name="Kellner E.M."/>
            <person name="Barker B.M."/>
            <person name="Galgiani J.N."/>
            <person name="Orbach M.J."/>
            <person name="Kirkland T.N."/>
            <person name="Cole G.T."/>
            <person name="Henn M.R."/>
            <person name="Birren B.W."/>
            <person name="Taylor J.W."/>
        </authorList>
    </citation>
    <scope>NUCLEOTIDE SEQUENCE [LARGE SCALE GENOMIC DNA]</scope>
    <source>
        <strain evidence="4">RS</strain>
    </source>
</reference>
<dbReference type="InterPro" id="IPR037191">
    <property type="entry name" value="VPS9_dom_sf"/>
</dbReference>
<evidence type="ECO:0000256" key="1">
    <source>
        <dbReference type="SAM" id="MobiDB-lite"/>
    </source>
</evidence>
<dbReference type="VEuPathDB" id="FungiDB:CIMG_04322"/>
<feature type="compositionally biased region" description="Polar residues" evidence="1">
    <location>
        <begin position="637"/>
        <end position="646"/>
    </location>
</feature>
<feature type="compositionally biased region" description="Low complexity" evidence="1">
    <location>
        <begin position="587"/>
        <end position="604"/>
    </location>
</feature>
<reference evidence="4" key="2">
    <citation type="journal article" date="2010" name="Genome Res.">
        <title>Population genomic sequencing of Coccidioides fungi reveals recent hybridization and transposon control.</title>
        <authorList>
            <person name="Neafsey D.E."/>
            <person name="Barker B.M."/>
            <person name="Sharpton T.J."/>
            <person name="Stajich J.E."/>
            <person name="Park D.J."/>
            <person name="Whiston E."/>
            <person name="Hung C.-Y."/>
            <person name="McMahan C."/>
            <person name="White J."/>
            <person name="Sykes S."/>
            <person name="Heiman D."/>
            <person name="Young S."/>
            <person name="Zeng Q."/>
            <person name="Abouelleil A."/>
            <person name="Aftuck L."/>
            <person name="Bessette D."/>
            <person name="Brown A."/>
            <person name="FitzGerald M."/>
            <person name="Lui A."/>
            <person name="Macdonald J.P."/>
            <person name="Priest M."/>
            <person name="Orbach M.J."/>
            <person name="Galgiani J.N."/>
            <person name="Kirkland T.N."/>
            <person name="Cole G.T."/>
            <person name="Birren B.W."/>
            <person name="Henn M.R."/>
            <person name="Taylor J.W."/>
            <person name="Rounsley S.D."/>
        </authorList>
    </citation>
    <scope>GENOME REANNOTATION</scope>
    <source>
        <strain evidence="4">RS</strain>
    </source>
</reference>
<dbReference type="InParanoid" id="A0A0E1RYS3"/>
<protein>
    <submittedName>
        <fullName evidence="3">VPS9 domain-containing protein</fullName>
    </submittedName>
</protein>
<dbReference type="GO" id="GO:0030139">
    <property type="term" value="C:endocytic vesicle"/>
    <property type="evidence" value="ECO:0007669"/>
    <property type="project" value="TreeGrafter"/>
</dbReference>
<accession>A0A0E1RYS3</accession>
<dbReference type="PANTHER" id="PTHR23101">
    <property type="entry name" value="RAB GDP/GTP EXCHANGE FACTOR"/>
    <property type="match status" value="1"/>
</dbReference>
<evidence type="ECO:0000313" key="3">
    <source>
        <dbReference type="EMBL" id="EAS33298.2"/>
    </source>
</evidence>
<dbReference type="SMART" id="SM00167">
    <property type="entry name" value="VPS9"/>
    <property type="match status" value="1"/>
</dbReference>
<gene>
    <name evidence="3" type="ORF">CIMG_04322</name>
</gene>
<dbReference type="Gene3D" id="1.20.1050.80">
    <property type="entry name" value="VPS9 domain"/>
    <property type="match status" value="1"/>
</dbReference>
<dbReference type="InterPro" id="IPR045046">
    <property type="entry name" value="Vps9-like"/>
</dbReference>
<feature type="compositionally biased region" description="Basic and acidic residues" evidence="1">
    <location>
        <begin position="573"/>
        <end position="583"/>
    </location>
</feature>
<evidence type="ECO:0000259" key="2">
    <source>
        <dbReference type="PROSITE" id="PS51205"/>
    </source>
</evidence>
<proteinExistence type="predicted"/>
<dbReference type="EMBL" id="GG704914">
    <property type="protein sequence ID" value="EAS33298.2"/>
    <property type="molecule type" value="Genomic_DNA"/>
</dbReference>
<dbReference type="KEGG" id="cim:CIMG_04322"/>
<dbReference type="GeneID" id="4565173"/>
<dbReference type="GO" id="GO:0031267">
    <property type="term" value="F:small GTPase binding"/>
    <property type="evidence" value="ECO:0007669"/>
    <property type="project" value="TreeGrafter"/>
</dbReference>
<dbReference type="Pfam" id="PF02204">
    <property type="entry name" value="VPS9"/>
    <property type="match status" value="1"/>
</dbReference>
<dbReference type="OrthoDB" id="10264848at2759"/>
<dbReference type="RefSeq" id="XP_001244881.2">
    <property type="nucleotide sequence ID" value="XM_001244880.2"/>
</dbReference>
<dbReference type="STRING" id="246410.A0A0E1RYS3"/>
<organism evidence="3 4">
    <name type="scientific">Coccidioides immitis (strain RS)</name>
    <name type="common">Valley fever fungus</name>
    <dbReference type="NCBI Taxonomy" id="246410"/>
    <lineage>
        <taxon>Eukaryota</taxon>
        <taxon>Fungi</taxon>
        <taxon>Dikarya</taxon>
        <taxon>Ascomycota</taxon>
        <taxon>Pezizomycotina</taxon>
        <taxon>Eurotiomycetes</taxon>
        <taxon>Eurotiomycetidae</taxon>
        <taxon>Onygenales</taxon>
        <taxon>Onygenaceae</taxon>
        <taxon>Coccidioides</taxon>
    </lineage>
</organism>
<feature type="region of interest" description="Disordered" evidence="1">
    <location>
        <begin position="537"/>
        <end position="617"/>
    </location>
</feature>
<feature type="compositionally biased region" description="Polar residues" evidence="1">
    <location>
        <begin position="10"/>
        <end position="31"/>
    </location>
</feature>
<dbReference type="Proteomes" id="UP000001261">
    <property type="component" value="Unassembled WGS sequence"/>
</dbReference>
<feature type="region of interest" description="Disordered" evidence="1">
    <location>
        <begin position="1"/>
        <end position="31"/>
    </location>
</feature>